<comment type="pathway">
    <text evidence="7">Glycan metabolism; osmoregulated periplasmic glucan (OPG) biosynthesis.</text>
</comment>
<dbReference type="GO" id="GO:0009250">
    <property type="term" value="P:glucan biosynthetic process"/>
    <property type="evidence" value="ECO:0007669"/>
    <property type="project" value="UniProtKB-UniRule"/>
</dbReference>
<keyword evidence="10" id="KW-1185">Reference proteome</keyword>
<dbReference type="Pfam" id="PF01757">
    <property type="entry name" value="Acyl_transf_3"/>
    <property type="match status" value="1"/>
</dbReference>
<evidence type="ECO:0000313" key="9">
    <source>
        <dbReference type="EMBL" id="RPD96405.1"/>
    </source>
</evidence>
<organism evidence="9 10">
    <name type="scientific">Candidatus Pantoea deserta</name>
    <dbReference type="NCBI Taxonomy" id="1869313"/>
    <lineage>
        <taxon>Bacteria</taxon>
        <taxon>Pseudomonadati</taxon>
        <taxon>Pseudomonadota</taxon>
        <taxon>Gammaproteobacteria</taxon>
        <taxon>Enterobacterales</taxon>
        <taxon>Erwiniaceae</taxon>
        <taxon>Pantoea</taxon>
    </lineage>
</organism>
<feature type="transmembrane region" description="Helical" evidence="7">
    <location>
        <begin position="268"/>
        <end position="291"/>
    </location>
</feature>
<dbReference type="InterPro" id="IPR002656">
    <property type="entry name" value="Acyl_transf_3_dom"/>
</dbReference>
<evidence type="ECO:0000256" key="2">
    <source>
        <dbReference type="ARBA" id="ARBA00022679"/>
    </source>
</evidence>
<keyword evidence="6 7" id="KW-0012">Acyltransferase</keyword>
<gene>
    <name evidence="7 9" type="primary">mdoC</name>
    <name evidence="7" type="synonym">opgC</name>
    <name evidence="9" type="ORF">BBB56_18775</name>
</gene>
<feature type="transmembrane region" description="Helical" evidence="7">
    <location>
        <begin position="197"/>
        <end position="225"/>
    </location>
</feature>
<dbReference type="InterPro" id="IPR023723">
    <property type="entry name" value="Glucans_biosynth_C"/>
</dbReference>
<dbReference type="NCBIfam" id="NF003014">
    <property type="entry name" value="PRK03854.1"/>
    <property type="match status" value="1"/>
</dbReference>
<dbReference type="PANTHER" id="PTHR36927">
    <property type="entry name" value="BLR4337 PROTEIN"/>
    <property type="match status" value="1"/>
</dbReference>
<dbReference type="OrthoDB" id="341887at2"/>
<proteinExistence type="inferred from homology"/>
<comment type="subcellular location">
    <subcellularLocation>
        <location evidence="7">Cell membrane</location>
        <topology evidence="7">Multi-pass membrane protein</topology>
    </subcellularLocation>
</comment>
<comment type="caution">
    <text evidence="9">The sequence shown here is derived from an EMBL/GenBank/DDBJ whole genome shotgun (WGS) entry which is preliminary data.</text>
</comment>
<feature type="transmembrane region" description="Helical" evidence="7">
    <location>
        <begin position="54"/>
        <end position="76"/>
    </location>
</feature>
<dbReference type="GO" id="GO:0016747">
    <property type="term" value="F:acyltransferase activity, transferring groups other than amino-acyl groups"/>
    <property type="evidence" value="ECO:0007669"/>
    <property type="project" value="InterPro"/>
</dbReference>
<evidence type="ECO:0000256" key="6">
    <source>
        <dbReference type="ARBA" id="ARBA00023315"/>
    </source>
</evidence>
<dbReference type="GO" id="GO:0016741">
    <property type="term" value="F:transferase activity, transferring one-carbon groups"/>
    <property type="evidence" value="ECO:0007669"/>
    <property type="project" value="UniProtKB-UniRule"/>
</dbReference>
<dbReference type="RefSeq" id="WP_123802438.1">
    <property type="nucleotide sequence ID" value="NZ_RMVG01000017.1"/>
</dbReference>
<evidence type="ECO:0000256" key="5">
    <source>
        <dbReference type="ARBA" id="ARBA00023136"/>
    </source>
</evidence>
<sequence>MSKAKPEREYFLDSIRAYLMLLGVPFHVSLIYSSQKWAVNSQEASLWLTVLNDFIHAFRMQVFFVISGYFSYMLYLRYESRRWLKVRLERVGIPLLTAIPLITLPQFFMLRALSDKMADWDSLTLYGKFNNLMWELISHLWFLVVLVILTTLGMLTFNWLRRQHRHIDYRRVGWGSVTLAVMGYALLWDLFRRAVFTFFPALLMDGLFSIMVMQTLLFLPFFMLGALAWKHPALKQLFVRFNPVMCFGAILVFIAYSLNQRYSSGDGWLYELDALITTLMGLCMLNVCFSFGHRMLNSHSPRIMYLVNASLFIYLVHHPLTLLYGIFITPLIGNNTLGFITGLALVFGLSFLLYEIHLRIPLLRFLFSGKPQRKQPAGDVKA</sequence>
<feature type="transmembrane region" description="Helical" evidence="7">
    <location>
        <begin position="88"/>
        <end position="108"/>
    </location>
</feature>
<evidence type="ECO:0000259" key="8">
    <source>
        <dbReference type="Pfam" id="PF01757"/>
    </source>
</evidence>
<dbReference type="EMBL" id="RMVG01000017">
    <property type="protein sequence ID" value="RPD96405.1"/>
    <property type="molecule type" value="Genomic_DNA"/>
</dbReference>
<evidence type="ECO:0000256" key="7">
    <source>
        <dbReference type="HAMAP-Rule" id="MF_01066"/>
    </source>
</evidence>
<keyword evidence="4 7" id="KW-1133">Transmembrane helix</keyword>
<protein>
    <recommendedName>
        <fullName evidence="7">Glucans biosynthesis protein C</fullName>
        <ecNumber evidence="7">2.1.-.-</ecNumber>
    </recommendedName>
</protein>
<feature type="transmembrane region" description="Helical" evidence="7">
    <location>
        <begin position="172"/>
        <end position="191"/>
    </location>
</feature>
<dbReference type="InterPro" id="IPR050623">
    <property type="entry name" value="Glucan_succinyl_AcylTrfase"/>
</dbReference>
<dbReference type="Proteomes" id="UP000281332">
    <property type="component" value="Unassembled WGS sequence"/>
</dbReference>
<keyword evidence="5 7" id="KW-0472">Membrane</keyword>
<dbReference type="EC" id="2.1.-.-" evidence="7"/>
<dbReference type="AlphaFoldDB" id="A0A3N4NLJ2"/>
<feature type="domain" description="Acyltransferase 3" evidence="8">
    <location>
        <begin position="10"/>
        <end position="354"/>
    </location>
</feature>
<name>A0A3N4NLJ2_9GAMM</name>
<evidence type="ECO:0000256" key="1">
    <source>
        <dbReference type="ARBA" id="ARBA00022475"/>
    </source>
</evidence>
<feature type="transmembrane region" description="Helical" evidence="7">
    <location>
        <begin position="237"/>
        <end position="256"/>
    </location>
</feature>
<keyword evidence="1 7" id="KW-1003">Cell membrane</keyword>
<dbReference type="HAMAP" id="MF_01066">
    <property type="entry name" value="MdoC_OpgC"/>
    <property type="match status" value="1"/>
</dbReference>
<feature type="transmembrane region" description="Helical" evidence="7">
    <location>
        <begin position="303"/>
        <end position="326"/>
    </location>
</feature>
<evidence type="ECO:0000313" key="10">
    <source>
        <dbReference type="Proteomes" id="UP000281332"/>
    </source>
</evidence>
<keyword evidence="2 7" id="KW-0808">Transferase</keyword>
<comment type="function">
    <text evidence="7">Necessary for the succinyl substitution of periplasmic glucans. Could catalyze the transfer of succinyl residues from the cytoplasmic side of the membrane to the nascent glucan backbones on the periplasmic side of the membrane.</text>
</comment>
<keyword evidence="3 7" id="KW-0812">Transmembrane</keyword>
<feature type="transmembrane region" description="Helical" evidence="7">
    <location>
        <begin position="15"/>
        <end position="34"/>
    </location>
</feature>
<dbReference type="UniPathway" id="UPA00637"/>
<evidence type="ECO:0000256" key="3">
    <source>
        <dbReference type="ARBA" id="ARBA00022692"/>
    </source>
</evidence>
<accession>A0A3N4NLJ2</accession>
<dbReference type="PANTHER" id="PTHR36927:SF3">
    <property type="entry name" value="GLUCANS BIOSYNTHESIS PROTEIN C"/>
    <property type="match status" value="1"/>
</dbReference>
<dbReference type="GO" id="GO:0005886">
    <property type="term" value="C:plasma membrane"/>
    <property type="evidence" value="ECO:0007669"/>
    <property type="project" value="UniProtKB-SubCell"/>
</dbReference>
<feature type="transmembrane region" description="Helical" evidence="7">
    <location>
        <begin position="140"/>
        <end position="160"/>
    </location>
</feature>
<comment type="similarity">
    <text evidence="7">Belongs to the acyltransferase 3 family. OpgC subfamily.</text>
</comment>
<feature type="transmembrane region" description="Helical" evidence="7">
    <location>
        <begin position="332"/>
        <end position="354"/>
    </location>
</feature>
<evidence type="ECO:0000256" key="4">
    <source>
        <dbReference type="ARBA" id="ARBA00022989"/>
    </source>
</evidence>
<reference evidence="9 10" key="1">
    <citation type="submission" date="2018-11" db="EMBL/GenBank/DDBJ databases">
        <title>Whole genome sequencing of Pantoea sp. RIT388.</title>
        <authorList>
            <person name="Gan H.M."/>
            <person name="Hudson A.O."/>
        </authorList>
    </citation>
    <scope>NUCLEOTIDE SEQUENCE [LARGE SCALE GENOMIC DNA]</scope>
    <source>
        <strain evidence="9 10">RIT388</strain>
    </source>
</reference>